<evidence type="ECO:0000313" key="2">
    <source>
        <dbReference type="EMBL" id="VVB05319.1"/>
    </source>
</evidence>
<evidence type="ECO:0000313" key="3">
    <source>
        <dbReference type="Proteomes" id="UP000489600"/>
    </source>
</evidence>
<keyword evidence="1" id="KW-0175">Coiled coil</keyword>
<protein>
    <recommendedName>
        <fullName evidence="4">WEB family protein</fullName>
    </recommendedName>
</protein>
<gene>
    <name evidence="2" type="ORF">ANE_LOCUS15763</name>
</gene>
<sequence length="199" mass="23019">MVHGEIDTGAPFRSVKEAVTLFSERILLGDNYINKSVERNNEDSNVVIRSKSIEAELDEAKESLKKAEEENKVLSKLLETLRQELETTKEELNHSLRKFPDHPQVEDDLKFIEQSTVIEPDNITEIKMNRFDRNEGFGDGDDDRLERRRSVKFANPPLLTKIIDCKEEKKNQVMVKKHTKKMKPLVPLAAWLFAKNRSS</sequence>
<evidence type="ECO:0000256" key="1">
    <source>
        <dbReference type="SAM" id="Coils"/>
    </source>
</evidence>
<dbReference type="OrthoDB" id="4585693at2759"/>
<feature type="coiled-coil region" evidence="1">
    <location>
        <begin position="50"/>
        <end position="98"/>
    </location>
</feature>
<name>A0A565BVA2_9BRAS</name>
<dbReference type="AlphaFoldDB" id="A0A565BVA2"/>
<proteinExistence type="predicted"/>
<organism evidence="2 3">
    <name type="scientific">Arabis nemorensis</name>
    <dbReference type="NCBI Taxonomy" id="586526"/>
    <lineage>
        <taxon>Eukaryota</taxon>
        <taxon>Viridiplantae</taxon>
        <taxon>Streptophyta</taxon>
        <taxon>Embryophyta</taxon>
        <taxon>Tracheophyta</taxon>
        <taxon>Spermatophyta</taxon>
        <taxon>Magnoliopsida</taxon>
        <taxon>eudicotyledons</taxon>
        <taxon>Gunneridae</taxon>
        <taxon>Pentapetalae</taxon>
        <taxon>rosids</taxon>
        <taxon>malvids</taxon>
        <taxon>Brassicales</taxon>
        <taxon>Brassicaceae</taxon>
        <taxon>Arabideae</taxon>
        <taxon>Arabis</taxon>
    </lineage>
</organism>
<comment type="caution">
    <text evidence="2">The sequence shown here is derived from an EMBL/GenBank/DDBJ whole genome shotgun (WGS) entry which is preliminary data.</text>
</comment>
<keyword evidence="3" id="KW-1185">Reference proteome</keyword>
<evidence type="ECO:0008006" key="4">
    <source>
        <dbReference type="Google" id="ProtNLM"/>
    </source>
</evidence>
<reference evidence="2" key="1">
    <citation type="submission" date="2019-07" db="EMBL/GenBank/DDBJ databases">
        <authorList>
            <person name="Dittberner H."/>
        </authorList>
    </citation>
    <scope>NUCLEOTIDE SEQUENCE [LARGE SCALE GENOMIC DNA]</scope>
</reference>
<dbReference type="EMBL" id="CABITT030000005">
    <property type="protein sequence ID" value="VVB05319.1"/>
    <property type="molecule type" value="Genomic_DNA"/>
</dbReference>
<dbReference type="Proteomes" id="UP000489600">
    <property type="component" value="Unassembled WGS sequence"/>
</dbReference>
<accession>A0A565BVA2</accession>